<dbReference type="Gene3D" id="2.50.20.10">
    <property type="entry name" value="Lipoprotein localisation LolA/LolB/LppX"/>
    <property type="match status" value="1"/>
</dbReference>
<sequence>MKKLLVLFFCVAGSLVARAQTADEVIDKYFAQTGGKDKWMAIKSMKATGKAKVQGMELPLTMLQKAPNKMKATATFQGMSFIQPCFDGSTGWNTNQMTMKPEKMAAEDSENMKDEAMLEDPFLNYAAKGYKVELQGKETIEGTECHKMKLTRKPTMVDGKAEENVAYYFFSVADNVPIMSRTIAKKGPAKGTPVETYMSDYQEVAGGIFMPFTVTTKTNGKEMMSMVMDKYETNVAIDDAEFAFPKQ</sequence>
<reference evidence="2" key="1">
    <citation type="submission" date="2021-03" db="EMBL/GenBank/DDBJ databases">
        <title>Fibrella sp. HMF5335 genome sequencing and assembly.</title>
        <authorList>
            <person name="Kang H."/>
            <person name="Kim H."/>
            <person name="Bae S."/>
            <person name="Joh K."/>
        </authorList>
    </citation>
    <scope>NUCLEOTIDE SEQUENCE</scope>
    <source>
        <strain evidence="2">HMF5335</strain>
    </source>
</reference>
<evidence type="ECO:0000256" key="1">
    <source>
        <dbReference type="SAM" id="SignalP"/>
    </source>
</evidence>
<accession>A0A939GJS9</accession>
<feature type="signal peptide" evidence="1">
    <location>
        <begin position="1"/>
        <end position="19"/>
    </location>
</feature>
<dbReference type="EMBL" id="JAFMYV010000010">
    <property type="protein sequence ID" value="MBO0938549.1"/>
    <property type="molecule type" value="Genomic_DNA"/>
</dbReference>
<organism evidence="2 3">
    <name type="scientific">Fibrella rubiginis</name>
    <dbReference type="NCBI Taxonomy" id="2817060"/>
    <lineage>
        <taxon>Bacteria</taxon>
        <taxon>Pseudomonadati</taxon>
        <taxon>Bacteroidota</taxon>
        <taxon>Cytophagia</taxon>
        <taxon>Cytophagales</taxon>
        <taxon>Spirosomataceae</taxon>
        <taxon>Fibrella</taxon>
    </lineage>
</organism>
<evidence type="ECO:0000313" key="2">
    <source>
        <dbReference type="EMBL" id="MBO0938549.1"/>
    </source>
</evidence>
<dbReference type="AlphaFoldDB" id="A0A939GJS9"/>
<protein>
    <submittedName>
        <fullName evidence="2">Outer membrane lipoprotein-sorting protein</fullName>
    </submittedName>
</protein>
<feature type="chain" id="PRO_5037367363" evidence="1">
    <location>
        <begin position="20"/>
        <end position="247"/>
    </location>
</feature>
<gene>
    <name evidence="2" type="ORF">J2I47_18500</name>
</gene>
<proteinExistence type="predicted"/>
<dbReference type="RefSeq" id="WP_207366091.1">
    <property type="nucleotide sequence ID" value="NZ_JAFMYV010000010.1"/>
</dbReference>
<keyword evidence="1" id="KW-0732">Signal</keyword>
<keyword evidence="3" id="KW-1185">Reference proteome</keyword>
<comment type="caution">
    <text evidence="2">The sequence shown here is derived from an EMBL/GenBank/DDBJ whole genome shotgun (WGS) entry which is preliminary data.</text>
</comment>
<evidence type="ECO:0000313" key="3">
    <source>
        <dbReference type="Proteomes" id="UP000664034"/>
    </source>
</evidence>
<dbReference type="Proteomes" id="UP000664034">
    <property type="component" value="Unassembled WGS sequence"/>
</dbReference>
<name>A0A939GJS9_9BACT</name>
<keyword evidence="2" id="KW-0449">Lipoprotein</keyword>